<proteinExistence type="inferred from homology"/>
<accession>X2H0C2</accession>
<dbReference type="NCBIfam" id="NF002490">
    <property type="entry name" value="PRK01777.1"/>
    <property type="match status" value="1"/>
</dbReference>
<dbReference type="Pfam" id="PF03658">
    <property type="entry name" value="Ub-RnfH"/>
    <property type="match status" value="1"/>
</dbReference>
<sequence>MNSIQIVYALPNNPTIINCDVDEQTNVLQAITKSNILSICQIKLDEHLIGIYGKRCDLNDLVKNGDRIEIYRPLINDPKEIRRKRAAKK</sequence>
<dbReference type="KEGG" id="gap:GAPWK_2246"/>
<evidence type="ECO:0000313" key="6">
    <source>
        <dbReference type="Proteomes" id="UP000194977"/>
    </source>
</evidence>
<evidence type="ECO:0000256" key="1">
    <source>
        <dbReference type="ARBA" id="ARBA00010645"/>
    </source>
</evidence>
<dbReference type="InterPro" id="IPR005346">
    <property type="entry name" value="RnfH"/>
</dbReference>
<comment type="caution">
    <text evidence="3">The sequence shown here is derived from an EMBL/GenBank/DDBJ whole genome shotgun (WGS) entry which is preliminary data.</text>
</comment>
<dbReference type="Proteomes" id="UP000194800">
    <property type="component" value="Unassembled WGS sequence"/>
</dbReference>
<keyword evidence="5" id="KW-1185">Reference proteome</keyword>
<comment type="similarity">
    <text evidence="1 2">Belongs to the UPF0125 (RnfH) family.</text>
</comment>
<evidence type="ECO:0000313" key="3">
    <source>
        <dbReference type="EMBL" id="OTP99247.1"/>
    </source>
</evidence>
<dbReference type="GeneID" id="29850328"/>
<dbReference type="RefSeq" id="WP_038517504.1">
    <property type="nucleotide sequence ID" value="NZ_CP007445.1"/>
</dbReference>
<dbReference type="OrthoDB" id="9796575at2"/>
<dbReference type="InterPro" id="IPR016155">
    <property type="entry name" value="Mopterin_synth/thiamin_S_b"/>
</dbReference>
<dbReference type="Proteomes" id="UP000194977">
    <property type="component" value="Unassembled WGS sequence"/>
</dbReference>
<protein>
    <recommendedName>
        <fullName evidence="2">UPF0125 protein B6C91_09840</fullName>
    </recommendedName>
</protein>
<dbReference type="EMBL" id="NARP01000019">
    <property type="protein sequence ID" value="OTP99247.1"/>
    <property type="molecule type" value="Genomic_DNA"/>
</dbReference>
<dbReference type="SUPFAM" id="SSF54285">
    <property type="entry name" value="MoaD/ThiS"/>
    <property type="match status" value="1"/>
</dbReference>
<evidence type="ECO:0000256" key="2">
    <source>
        <dbReference type="HAMAP-Rule" id="MF_00460"/>
    </source>
</evidence>
<evidence type="ECO:0000313" key="5">
    <source>
        <dbReference type="Proteomes" id="UP000194800"/>
    </source>
</evidence>
<dbReference type="Gene3D" id="3.10.20.280">
    <property type="entry name" value="RnfH-like"/>
    <property type="match status" value="1"/>
</dbReference>
<dbReference type="AlphaFoldDB" id="X2H0C2"/>
<organism evidence="3 6">
    <name type="scientific">Gilliamella apicola</name>
    <dbReference type="NCBI Taxonomy" id="1196095"/>
    <lineage>
        <taxon>Bacteria</taxon>
        <taxon>Pseudomonadati</taxon>
        <taxon>Pseudomonadota</taxon>
        <taxon>Gammaproteobacteria</taxon>
        <taxon>Orbales</taxon>
        <taxon>Orbaceae</taxon>
        <taxon>Gilliamella</taxon>
    </lineage>
</organism>
<dbReference type="HOGENOM" id="CLU_150721_1_0_6"/>
<gene>
    <name evidence="4" type="ORF">B6C91_09840</name>
    <name evidence="3" type="ORF">B6D08_08270</name>
</gene>
<reference evidence="5 6" key="1">
    <citation type="submission" date="2017-03" db="EMBL/GenBank/DDBJ databases">
        <title>Comparative genomics of honeybee gut symbionts reveal geographically distinct and subgroup specific antibiotic resistance.</title>
        <authorList>
            <person name="Ludvigsen J."/>
            <person name="Porcellato D."/>
            <person name="Labee-Lund T.M."/>
            <person name="Amdam G.V."/>
            <person name="Rudi K."/>
        </authorList>
    </citation>
    <scope>NUCLEOTIDE SEQUENCE [LARGE SCALE GENOMIC DNA]</scope>
    <source>
        <strain evidence="3 6">A-7-12</strain>
        <strain evidence="4 5">A-9-12</strain>
    </source>
</reference>
<name>X2H0C2_9GAMM</name>
<dbReference type="PANTHER" id="PTHR37483:SF1">
    <property type="entry name" value="UPF0125 PROTEIN RATB"/>
    <property type="match status" value="1"/>
</dbReference>
<dbReference type="EMBL" id="NART01000048">
    <property type="protein sequence ID" value="OTQ09252.1"/>
    <property type="molecule type" value="Genomic_DNA"/>
</dbReference>
<dbReference type="HAMAP" id="MF_00460">
    <property type="entry name" value="UPF0125_RnfH"/>
    <property type="match status" value="1"/>
</dbReference>
<dbReference type="InterPro" id="IPR037021">
    <property type="entry name" value="RnfH_sf"/>
</dbReference>
<evidence type="ECO:0000313" key="4">
    <source>
        <dbReference type="EMBL" id="OTQ09252.1"/>
    </source>
</evidence>
<dbReference type="PANTHER" id="PTHR37483">
    <property type="entry name" value="UPF0125 PROTEIN RATB"/>
    <property type="match status" value="1"/>
</dbReference>
<dbReference type="eggNOG" id="COG2914">
    <property type="taxonomic scope" value="Bacteria"/>
</dbReference>